<dbReference type="EMBL" id="LGST01000016">
    <property type="protein sequence ID" value="KNE01220.1"/>
    <property type="molecule type" value="Genomic_DNA"/>
</dbReference>
<dbReference type="Proteomes" id="UP000037122">
    <property type="component" value="Unassembled WGS sequence"/>
</dbReference>
<gene>
    <name evidence="2" type="ORF">QG37_02110</name>
</gene>
<sequence length="195" mass="21967">MDSTSFVGQERGNIVNNESGEMIRFFNTEFNEVLPEEYSKIDIYPQELQAQIDKFVESVADVVAQKAYKTAFAGSEDDFQDAYSALLEALKSADEHLAQSQANGLQYAVGSSVTEADIKLYTLTVRLSQAYYKGYDAKVVSLARDYPHLHKWLKNLYQIPAFKDTTDFLKLTLGAESKIGHPRSEKFEAVLDLDK</sequence>
<dbReference type="Pfam" id="PF13410">
    <property type="entry name" value="GST_C_2"/>
    <property type="match status" value="1"/>
</dbReference>
<protein>
    <recommendedName>
        <fullName evidence="1">GST C-terminal domain-containing protein</fullName>
    </recommendedName>
</protein>
<dbReference type="PROSITE" id="PS50405">
    <property type="entry name" value="GST_CTER"/>
    <property type="match status" value="1"/>
</dbReference>
<comment type="caution">
    <text evidence="2">The sequence shown here is derived from an EMBL/GenBank/DDBJ whole genome shotgun (WGS) entry which is preliminary data.</text>
</comment>
<reference evidence="3" key="1">
    <citation type="journal article" date="2015" name="BMC Genomics">
        <title>Draft genome of a commonly misdiagnosed multidrug resistant pathogen Candida auris.</title>
        <authorList>
            <person name="Chatterjee S."/>
            <person name="Alampalli S.V."/>
            <person name="Nageshan R.K."/>
            <person name="Chettiar S.T."/>
            <person name="Joshi S."/>
            <person name="Tatu U.S."/>
        </authorList>
    </citation>
    <scope>NUCLEOTIDE SEQUENCE [LARGE SCALE GENOMIC DNA]</scope>
    <source>
        <strain evidence="3">6684</strain>
    </source>
</reference>
<dbReference type="VEuPathDB" id="FungiDB:CJI97_003274"/>
<dbReference type="GO" id="GO:0005737">
    <property type="term" value="C:cytoplasm"/>
    <property type="evidence" value="ECO:0007669"/>
    <property type="project" value="TreeGrafter"/>
</dbReference>
<name>A0A0L0P4Q9_CANAR</name>
<dbReference type="InterPro" id="IPR010987">
    <property type="entry name" value="Glutathione-S-Trfase_C-like"/>
</dbReference>
<dbReference type="Gene3D" id="3.40.30.10">
    <property type="entry name" value="Glutaredoxin"/>
    <property type="match status" value="1"/>
</dbReference>
<dbReference type="InterPro" id="IPR016639">
    <property type="entry name" value="GST_Omega/GSH"/>
</dbReference>
<proteinExistence type="predicted"/>
<accession>A0A0L0P4Q9</accession>
<dbReference type="VEuPathDB" id="FungiDB:B9J08_001103"/>
<dbReference type="PANTHER" id="PTHR32419">
    <property type="entry name" value="GLUTATHIONYL-HYDROQUINONE REDUCTASE"/>
    <property type="match status" value="1"/>
</dbReference>
<dbReference type="AlphaFoldDB" id="A0A0L0P4Q9"/>
<dbReference type="InterPro" id="IPR036282">
    <property type="entry name" value="Glutathione-S-Trfase_C_sf"/>
</dbReference>
<evidence type="ECO:0000313" key="3">
    <source>
        <dbReference type="Proteomes" id="UP000037122"/>
    </source>
</evidence>
<dbReference type="VEuPathDB" id="FungiDB:CJI96_0001736"/>
<dbReference type="VEuPathDB" id="FungiDB:CJJ09_000905"/>
<dbReference type="GO" id="GO:0004364">
    <property type="term" value="F:glutathione transferase activity"/>
    <property type="evidence" value="ECO:0007669"/>
    <property type="project" value="InterPro"/>
</dbReference>
<dbReference type="VEuPathDB" id="FungiDB:CJJ07_001255"/>
<evidence type="ECO:0000313" key="2">
    <source>
        <dbReference type="EMBL" id="KNE01220.1"/>
    </source>
</evidence>
<organism evidence="2 3">
    <name type="scientific">Candidozyma auris</name>
    <name type="common">Yeast</name>
    <name type="synonym">Candida auris</name>
    <dbReference type="NCBI Taxonomy" id="498019"/>
    <lineage>
        <taxon>Eukaryota</taxon>
        <taxon>Fungi</taxon>
        <taxon>Dikarya</taxon>
        <taxon>Ascomycota</taxon>
        <taxon>Saccharomycotina</taxon>
        <taxon>Pichiomycetes</taxon>
        <taxon>Metschnikowiaceae</taxon>
        <taxon>Candidozyma</taxon>
    </lineage>
</organism>
<dbReference type="PANTHER" id="PTHR32419:SF6">
    <property type="entry name" value="GLUTATHIONE S-TRANSFERASE OMEGA-LIKE 1-RELATED"/>
    <property type="match status" value="1"/>
</dbReference>
<dbReference type="Gene3D" id="1.20.1050.10">
    <property type="match status" value="1"/>
</dbReference>
<feature type="domain" description="GST C-terminal" evidence="1">
    <location>
        <begin position="45"/>
        <end position="179"/>
    </location>
</feature>
<dbReference type="SUPFAM" id="SSF47616">
    <property type="entry name" value="GST C-terminal domain-like"/>
    <property type="match status" value="1"/>
</dbReference>
<evidence type="ECO:0000259" key="1">
    <source>
        <dbReference type="PROSITE" id="PS50405"/>
    </source>
</evidence>
<dbReference type="VEuPathDB" id="FungiDB:QG37_02110"/>